<keyword evidence="3" id="KW-0482">Metalloprotease</keyword>
<dbReference type="Gene3D" id="2.60.40.10">
    <property type="entry name" value="Immunoglobulins"/>
    <property type="match status" value="1"/>
</dbReference>
<dbReference type="Pfam" id="PF04389">
    <property type="entry name" value="Peptidase_M28"/>
    <property type="match status" value="1"/>
</dbReference>
<evidence type="ECO:0000256" key="3">
    <source>
        <dbReference type="ARBA" id="ARBA00023049"/>
    </source>
</evidence>
<keyword evidence="3" id="KW-0645">Protease</keyword>
<keyword evidence="2" id="KW-0964">Secreted</keyword>
<reference evidence="6" key="1">
    <citation type="submission" date="2023-08" db="EMBL/GenBank/DDBJ databases">
        <authorList>
            <person name="Messyasz A."/>
            <person name="Mannisto M.K."/>
            <person name="Kerkhof L.J."/>
            <person name="Haggblom M."/>
        </authorList>
    </citation>
    <scope>NUCLEOTIDE SEQUENCE</scope>
    <source>
        <strain evidence="6">M8UP39</strain>
    </source>
</reference>
<sequence length="518" mass="55588">MIAASVPPARPARSRFLGTTALLACTLLHAQQAQQPLTTGLPITTAPADPAITAALAQVSPDHIKATITKLISFNNRSTLSSMDTDLAPNTGVNAAADWIESEFKSISTACNNCLEVKRDTFTEPASTAPNSRITKPTKISNVYAVLRGTDPAQAARMVLVTGHYDSRNSKNENTHDPAPGANDDASGVAVSLESARILSKLKFPGTIVFVAVAGEEQGLNGSAHLAKLAREENWQLEAVLNNDIVGGDTTPGSTTPPNIQDKTTVRVFSEGVPANATPDQLRTIENLGAEGDSPSRELARAIVDVSSTYFHPTSQRLSAGTPANRPHSTAMHMIPAFHPVLIFRRDRFLRGGDHTSFNQEGFAAVRFTEWTENFNHQHQDVRTENGTQFGDLLQFVDFNYVANVARLNAATLATLASAPGEPQNVRILTTALDNNTELTWQPPTGAPANTTYEVVFRETDQPVWTDSETAGSSLNLKLAISKDNVVFAVRSVDPAGHRSIAVLPTPERGQRPPTPAK</sequence>
<organism evidence="6">
    <name type="scientific">Tunturiibacter gelidiferens</name>
    <dbReference type="NCBI Taxonomy" id="3069689"/>
    <lineage>
        <taxon>Bacteria</taxon>
        <taxon>Pseudomonadati</taxon>
        <taxon>Acidobacteriota</taxon>
        <taxon>Terriglobia</taxon>
        <taxon>Terriglobales</taxon>
        <taxon>Acidobacteriaceae</taxon>
        <taxon>Tunturiibacter</taxon>
    </lineage>
</organism>
<dbReference type="GO" id="GO:0008235">
    <property type="term" value="F:metalloexopeptidase activity"/>
    <property type="evidence" value="ECO:0007669"/>
    <property type="project" value="InterPro"/>
</dbReference>
<dbReference type="EMBL" id="CP132938">
    <property type="protein sequence ID" value="XCB22994.1"/>
    <property type="molecule type" value="Genomic_DNA"/>
</dbReference>
<gene>
    <name evidence="6" type="ORF">RBB81_03470</name>
</gene>
<dbReference type="PANTHER" id="PTHR12147">
    <property type="entry name" value="METALLOPEPTIDASE M28 FAMILY MEMBER"/>
    <property type="match status" value="1"/>
</dbReference>
<evidence type="ECO:0000256" key="2">
    <source>
        <dbReference type="ARBA" id="ARBA00022525"/>
    </source>
</evidence>
<evidence type="ECO:0000256" key="1">
    <source>
        <dbReference type="ARBA" id="ARBA00004613"/>
    </source>
</evidence>
<dbReference type="InterPro" id="IPR013783">
    <property type="entry name" value="Ig-like_fold"/>
</dbReference>
<dbReference type="AlphaFoldDB" id="A0AAU7Z3B6"/>
<dbReference type="Gene3D" id="3.40.630.10">
    <property type="entry name" value="Zn peptidases"/>
    <property type="match status" value="1"/>
</dbReference>
<feature type="region of interest" description="Disordered" evidence="4">
    <location>
        <begin position="167"/>
        <end position="186"/>
    </location>
</feature>
<dbReference type="SUPFAM" id="SSF53187">
    <property type="entry name" value="Zn-dependent exopeptidases"/>
    <property type="match status" value="1"/>
</dbReference>
<evidence type="ECO:0000256" key="4">
    <source>
        <dbReference type="SAM" id="MobiDB-lite"/>
    </source>
</evidence>
<dbReference type="GO" id="GO:0005576">
    <property type="term" value="C:extracellular region"/>
    <property type="evidence" value="ECO:0007669"/>
    <property type="project" value="UniProtKB-SubCell"/>
</dbReference>
<dbReference type="InterPro" id="IPR036116">
    <property type="entry name" value="FN3_sf"/>
</dbReference>
<feature type="domain" description="Fibronectin type-III" evidence="5">
    <location>
        <begin position="422"/>
        <end position="514"/>
    </location>
</feature>
<dbReference type="RefSeq" id="WP_353072732.1">
    <property type="nucleotide sequence ID" value="NZ_CP132938.1"/>
</dbReference>
<dbReference type="SUPFAM" id="SSF49265">
    <property type="entry name" value="Fibronectin type III"/>
    <property type="match status" value="1"/>
</dbReference>
<keyword evidence="3" id="KW-0378">Hydrolase</keyword>
<proteinExistence type="predicted"/>
<dbReference type="GO" id="GO:0006508">
    <property type="term" value="P:proteolysis"/>
    <property type="evidence" value="ECO:0007669"/>
    <property type="project" value="InterPro"/>
</dbReference>
<accession>A0AAU7Z3B6</accession>
<evidence type="ECO:0000259" key="5">
    <source>
        <dbReference type="PROSITE" id="PS50853"/>
    </source>
</evidence>
<dbReference type="PROSITE" id="PS50853">
    <property type="entry name" value="FN3"/>
    <property type="match status" value="1"/>
</dbReference>
<dbReference type="InterPro" id="IPR007484">
    <property type="entry name" value="Peptidase_M28"/>
</dbReference>
<dbReference type="PANTHER" id="PTHR12147:SF26">
    <property type="entry name" value="PEPTIDASE M28 DOMAIN-CONTAINING PROTEIN"/>
    <property type="match status" value="1"/>
</dbReference>
<dbReference type="KEGG" id="tgi:RBB81_03470"/>
<dbReference type="InterPro" id="IPR045175">
    <property type="entry name" value="M28_fam"/>
</dbReference>
<reference evidence="6" key="2">
    <citation type="journal article" date="2024" name="Environ. Microbiol.">
        <title>Genome analysis and description of Tunturibacter gen. nov. expands the diversity of Terriglobia in tundra soils.</title>
        <authorList>
            <person name="Messyasz A."/>
            <person name="Mannisto M.K."/>
            <person name="Kerkhof L.J."/>
            <person name="Haggblom M.M."/>
        </authorList>
    </citation>
    <scope>NUCLEOTIDE SEQUENCE</scope>
    <source>
        <strain evidence="6">M8UP39</strain>
    </source>
</reference>
<feature type="compositionally biased region" description="Basic and acidic residues" evidence="4">
    <location>
        <begin position="167"/>
        <end position="176"/>
    </location>
</feature>
<evidence type="ECO:0000313" key="6">
    <source>
        <dbReference type="EMBL" id="XCB22994.1"/>
    </source>
</evidence>
<dbReference type="InterPro" id="IPR003961">
    <property type="entry name" value="FN3_dom"/>
</dbReference>
<name>A0AAU7Z3B6_9BACT</name>
<protein>
    <submittedName>
        <fullName evidence="6">M20/M25/M40 family metallo-hydrolase</fullName>
    </submittedName>
</protein>
<comment type="subcellular location">
    <subcellularLocation>
        <location evidence="1">Secreted</location>
    </subcellularLocation>
</comment>